<dbReference type="PROSITE" id="PS50994">
    <property type="entry name" value="INTEGRASE"/>
    <property type="match status" value="1"/>
</dbReference>
<dbReference type="InterPro" id="IPR025948">
    <property type="entry name" value="HTH-like_dom"/>
</dbReference>
<name>A0AB39SJE5_9ACTN</name>
<dbReference type="Pfam" id="PF13683">
    <property type="entry name" value="rve_3"/>
    <property type="match status" value="1"/>
</dbReference>
<evidence type="ECO:0000313" key="3">
    <source>
        <dbReference type="EMBL" id="XDQ68277.1"/>
    </source>
</evidence>
<evidence type="ECO:0000259" key="2">
    <source>
        <dbReference type="PROSITE" id="PS50994"/>
    </source>
</evidence>
<dbReference type="SUPFAM" id="SSF53098">
    <property type="entry name" value="Ribonuclease H-like"/>
    <property type="match status" value="1"/>
</dbReference>
<dbReference type="PANTHER" id="PTHR46889">
    <property type="entry name" value="TRANSPOSASE INSF FOR INSERTION SEQUENCE IS3B-RELATED"/>
    <property type="match status" value="1"/>
</dbReference>
<sequence length="257" mass="29191">MGEVAGADPAQVAGVISDFRTVHNILHRVSCRALGVSEWWFYKHRTRRPARREVRRQQLAEAVQEEFTDSGGTYGSPKIWIRLVRQGWRVSVNTVAKLMAELGLVARKVRRRRGLTRPGKRPAAADFVNRDFAAEAPDLVWCGDMTEIETGEGKFDRGSEYASRKFRRACRKLGVSQSMGIVGSCFDNAVSEAFNSILNVEYVHRHAFATRTEARIRIATWITDYYNARRLLSVCGFKSPIDYERDYWARLSEGLAA</sequence>
<dbReference type="GO" id="GO:0003676">
    <property type="term" value="F:nucleic acid binding"/>
    <property type="evidence" value="ECO:0007669"/>
    <property type="project" value="InterPro"/>
</dbReference>
<dbReference type="Gene3D" id="3.30.420.10">
    <property type="entry name" value="Ribonuclease H-like superfamily/Ribonuclease H"/>
    <property type="match status" value="1"/>
</dbReference>
<proteinExistence type="predicted"/>
<dbReference type="PANTHER" id="PTHR46889:SF4">
    <property type="entry name" value="TRANSPOSASE INSO FOR INSERTION SEQUENCE ELEMENT IS911B-RELATED"/>
    <property type="match status" value="1"/>
</dbReference>
<dbReference type="GO" id="GO:0015074">
    <property type="term" value="P:DNA integration"/>
    <property type="evidence" value="ECO:0007669"/>
    <property type="project" value="InterPro"/>
</dbReference>
<dbReference type="InterPro" id="IPR012337">
    <property type="entry name" value="RNaseH-like_sf"/>
</dbReference>
<dbReference type="AlphaFoldDB" id="A0AB39SJE5"/>
<reference evidence="3" key="1">
    <citation type="submission" date="2024-07" db="EMBL/GenBank/DDBJ databases">
        <authorList>
            <person name="Yu S.T."/>
        </authorList>
    </citation>
    <scope>NUCLEOTIDE SEQUENCE</scope>
    <source>
        <strain evidence="3">R35</strain>
    </source>
</reference>
<dbReference type="Pfam" id="PF13276">
    <property type="entry name" value="HTH_21"/>
    <property type="match status" value="1"/>
</dbReference>
<dbReference type="InterPro" id="IPR050900">
    <property type="entry name" value="Transposase_IS3/IS150/IS904"/>
</dbReference>
<dbReference type="InterPro" id="IPR036397">
    <property type="entry name" value="RNaseH_sf"/>
</dbReference>
<dbReference type="EMBL" id="CP163440">
    <property type="protein sequence ID" value="XDQ68277.1"/>
    <property type="molecule type" value="Genomic_DNA"/>
</dbReference>
<evidence type="ECO:0000256" key="1">
    <source>
        <dbReference type="ARBA" id="ARBA00002286"/>
    </source>
</evidence>
<comment type="function">
    <text evidence="1">Involved in the transposition of the insertion sequence.</text>
</comment>
<accession>A0AB39SJE5</accession>
<protein>
    <submittedName>
        <fullName evidence="3">IS3 family transposase</fullName>
    </submittedName>
</protein>
<dbReference type="RefSeq" id="WP_369265100.1">
    <property type="nucleotide sequence ID" value="NZ_CP163440.1"/>
</dbReference>
<organism evidence="3">
    <name type="scientific">Streptomyces sp. R35</name>
    <dbReference type="NCBI Taxonomy" id="3238630"/>
    <lineage>
        <taxon>Bacteria</taxon>
        <taxon>Bacillati</taxon>
        <taxon>Actinomycetota</taxon>
        <taxon>Actinomycetes</taxon>
        <taxon>Kitasatosporales</taxon>
        <taxon>Streptomycetaceae</taxon>
        <taxon>Streptomyces</taxon>
    </lineage>
</organism>
<gene>
    <name evidence="3" type="ORF">AB5J50_49760</name>
</gene>
<feature type="domain" description="Integrase catalytic" evidence="2">
    <location>
        <begin position="73"/>
        <end position="248"/>
    </location>
</feature>
<dbReference type="InterPro" id="IPR001584">
    <property type="entry name" value="Integrase_cat-core"/>
</dbReference>